<dbReference type="Gene3D" id="3.30.1330.30">
    <property type="match status" value="1"/>
</dbReference>
<evidence type="ECO:0000256" key="3">
    <source>
        <dbReference type="ARBA" id="ARBA00022679"/>
    </source>
</evidence>
<dbReference type="SUPFAM" id="SSF55315">
    <property type="entry name" value="L30e-like"/>
    <property type="match status" value="1"/>
</dbReference>
<dbReference type="GO" id="GO:0008168">
    <property type="term" value="F:methyltransferase activity"/>
    <property type="evidence" value="ECO:0007669"/>
    <property type="project" value="UniProtKB-KW"/>
</dbReference>
<dbReference type="InterPro" id="IPR029026">
    <property type="entry name" value="tRNA_m1G_MTases_N"/>
</dbReference>
<sequence length="255" mass="28127">MVYISSTQNTKIKELKKLQTHKGRKKQQRYLLEGEHLIFEALQQQISLQDVYVTTDYLNRDPKHLVRDHFPNAIEISREVAQALGETVTPQGIIAVTPLVALQAPTLTHGTWLLLDQIQDPGNVGTMIRTADAAGFTGVILSPDSADFYSAKVQRAMQGSQFHLQIQSMELTQAIEQLKAAQIPVYGTLVDETAQPYQTLTAPQQFALIMGNEAHGLNPDLAKLTDLNLYIPILGQAESLNVGVAAGILIYRLSV</sequence>
<protein>
    <submittedName>
        <fullName evidence="5">RNA methyltransferase</fullName>
    </submittedName>
</protein>
<reference evidence="5" key="1">
    <citation type="journal article" date="2022" name="Int. J. Syst. Evol. Microbiol.">
        <title>Apilactobacillus apisilvae sp. nov., Nicolia spurrieriana gen. nov. sp. nov., Bombilactobacillus folatiphilus sp. nov. and Bombilactobacillus thymidiniphilus sp. nov., four new lactic acid bacterial isolates from stingless bees Tetragonula carbonaria and Austroplebeia australis.</title>
        <authorList>
            <person name="Oliphant S.A."/>
            <person name="Watson-Haigh N.S."/>
            <person name="Sumby K.M."/>
            <person name="Gardner J."/>
            <person name="Groom S."/>
            <person name="Jiranek V."/>
        </authorList>
    </citation>
    <scope>NUCLEOTIDE SEQUENCE</scope>
    <source>
        <strain evidence="5">SG4_D2</strain>
    </source>
</reference>
<dbReference type="EMBL" id="CP093366">
    <property type="protein sequence ID" value="UQS82554.1"/>
    <property type="molecule type" value="Genomic_DNA"/>
</dbReference>
<dbReference type="RefSeq" id="WP_249514832.1">
    <property type="nucleotide sequence ID" value="NZ_CP093366.1"/>
</dbReference>
<evidence type="ECO:0000256" key="1">
    <source>
        <dbReference type="ARBA" id="ARBA00007228"/>
    </source>
</evidence>
<dbReference type="Gene3D" id="3.40.1280.10">
    <property type="match status" value="1"/>
</dbReference>
<dbReference type="InterPro" id="IPR053888">
    <property type="entry name" value="MRM3-like_sub_bind"/>
</dbReference>
<evidence type="ECO:0000313" key="5">
    <source>
        <dbReference type="EMBL" id="UQS82554.1"/>
    </source>
</evidence>
<dbReference type="SMART" id="SM00967">
    <property type="entry name" value="SpoU_sub_bind"/>
    <property type="match status" value="1"/>
</dbReference>
<dbReference type="CDD" id="cd18095">
    <property type="entry name" value="SpoU-like_rRNA-MTase"/>
    <property type="match status" value="1"/>
</dbReference>
<feature type="domain" description="RNA 2-O ribose methyltransferase substrate binding" evidence="4">
    <location>
        <begin position="31"/>
        <end position="103"/>
    </location>
</feature>
<dbReference type="PANTHER" id="PTHR43191:SF2">
    <property type="entry name" value="RRNA METHYLTRANSFERASE 3, MITOCHONDRIAL"/>
    <property type="match status" value="1"/>
</dbReference>
<organism evidence="5 6">
    <name type="scientific">Bombilactobacillus folatiphilus</name>
    <dbReference type="NCBI Taxonomy" id="2923362"/>
    <lineage>
        <taxon>Bacteria</taxon>
        <taxon>Bacillati</taxon>
        <taxon>Bacillota</taxon>
        <taxon>Bacilli</taxon>
        <taxon>Lactobacillales</taxon>
        <taxon>Lactobacillaceae</taxon>
        <taxon>Bombilactobacillus</taxon>
    </lineage>
</organism>
<dbReference type="InterPro" id="IPR029064">
    <property type="entry name" value="Ribosomal_eL30-like_sf"/>
</dbReference>
<keyword evidence="2 5" id="KW-0489">Methyltransferase</keyword>
<dbReference type="SUPFAM" id="SSF75217">
    <property type="entry name" value="alpha/beta knot"/>
    <property type="match status" value="1"/>
</dbReference>
<dbReference type="Pfam" id="PF22435">
    <property type="entry name" value="MRM3-like_sub_bind"/>
    <property type="match status" value="1"/>
</dbReference>
<name>A0ABY4PAH5_9LACO</name>
<dbReference type="Proteomes" id="UP000831495">
    <property type="component" value="Chromosome"/>
</dbReference>
<dbReference type="InterPro" id="IPR001537">
    <property type="entry name" value="SpoU_MeTrfase"/>
</dbReference>
<comment type="similarity">
    <text evidence="1">Belongs to the class IV-like SAM-binding methyltransferase superfamily. RNA methyltransferase TrmH family.</text>
</comment>
<evidence type="ECO:0000313" key="6">
    <source>
        <dbReference type="Proteomes" id="UP000831495"/>
    </source>
</evidence>
<dbReference type="GO" id="GO:0032259">
    <property type="term" value="P:methylation"/>
    <property type="evidence" value="ECO:0007669"/>
    <property type="project" value="UniProtKB-KW"/>
</dbReference>
<dbReference type="InterPro" id="IPR013123">
    <property type="entry name" value="SpoU_subst-bd"/>
</dbReference>
<proteinExistence type="inferred from homology"/>
<evidence type="ECO:0000256" key="2">
    <source>
        <dbReference type="ARBA" id="ARBA00022603"/>
    </source>
</evidence>
<dbReference type="Pfam" id="PF00588">
    <property type="entry name" value="SpoU_methylase"/>
    <property type="match status" value="1"/>
</dbReference>
<dbReference type="InterPro" id="IPR029028">
    <property type="entry name" value="Alpha/beta_knot_MTases"/>
</dbReference>
<dbReference type="InterPro" id="IPR051259">
    <property type="entry name" value="rRNA_Methyltransferase"/>
</dbReference>
<keyword evidence="6" id="KW-1185">Reference proteome</keyword>
<evidence type="ECO:0000259" key="4">
    <source>
        <dbReference type="SMART" id="SM00967"/>
    </source>
</evidence>
<gene>
    <name evidence="5" type="ORF">MOO45_02570</name>
</gene>
<keyword evidence="3" id="KW-0808">Transferase</keyword>
<accession>A0ABY4PAH5</accession>
<dbReference type="PANTHER" id="PTHR43191">
    <property type="entry name" value="RRNA METHYLTRANSFERASE 3"/>
    <property type="match status" value="1"/>
</dbReference>